<evidence type="ECO:0000313" key="1">
    <source>
        <dbReference type="EMBL" id="KER28175.1"/>
    </source>
</evidence>
<dbReference type="EMBL" id="KL596705">
    <property type="protein sequence ID" value="KER28175.1"/>
    <property type="molecule type" value="Genomic_DNA"/>
</dbReference>
<name>A0A074ZY10_OPIVI</name>
<evidence type="ECO:0000313" key="2">
    <source>
        <dbReference type="Proteomes" id="UP000054324"/>
    </source>
</evidence>
<dbReference type="KEGG" id="ovi:T265_04934"/>
<dbReference type="Proteomes" id="UP000054324">
    <property type="component" value="Unassembled WGS sequence"/>
</dbReference>
<reference evidence="1 2" key="1">
    <citation type="submission" date="2013-11" db="EMBL/GenBank/DDBJ databases">
        <title>Opisthorchis viverrini - life in the bile duct.</title>
        <authorList>
            <person name="Young N.D."/>
            <person name="Nagarajan N."/>
            <person name="Lin S.J."/>
            <person name="Korhonen P.K."/>
            <person name="Jex A.R."/>
            <person name="Hall R.S."/>
            <person name="Safavi-Hemami H."/>
            <person name="Kaewkong W."/>
            <person name="Bertrand D."/>
            <person name="Gao S."/>
            <person name="Seet Q."/>
            <person name="Wongkham S."/>
            <person name="Teh B.T."/>
            <person name="Wongkham C."/>
            <person name="Intapan P.M."/>
            <person name="Maleewong W."/>
            <person name="Yang X."/>
            <person name="Hu M."/>
            <person name="Wang Z."/>
            <person name="Hofmann A."/>
            <person name="Sternberg P.W."/>
            <person name="Tan P."/>
            <person name="Wang J."/>
            <person name="Gasser R.B."/>
        </authorList>
    </citation>
    <scope>NUCLEOTIDE SEQUENCE [LARGE SCALE GENOMIC DNA]</scope>
</reference>
<protein>
    <submittedName>
        <fullName evidence="1">Uncharacterized protein</fullName>
    </submittedName>
</protein>
<dbReference type="CTD" id="20319116"/>
<keyword evidence="2" id="KW-1185">Reference proteome</keyword>
<dbReference type="GeneID" id="20319116"/>
<dbReference type="RefSeq" id="XP_009168066.1">
    <property type="nucleotide sequence ID" value="XM_009169802.1"/>
</dbReference>
<organism evidence="1 2">
    <name type="scientific">Opisthorchis viverrini</name>
    <name type="common">Southeast Asian liver fluke</name>
    <dbReference type="NCBI Taxonomy" id="6198"/>
    <lineage>
        <taxon>Eukaryota</taxon>
        <taxon>Metazoa</taxon>
        <taxon>Spiralia</taxon>
        <taxon>Lophotrochozoa</taxon>
        <taxon>Platyhelminthes</taxon>
        <taxon>Trematoda</taxon>
        <taxon>Digenea</taxon>
        <taxon>Opisthorchiida</taxon>
        <taxon>Opisthorchiata</taxon>
        <taxon>Opisthorchiidae</taxon>
        <taxon>Opisthorchis</taxon>
    </lineage>
</organism>
<proteinExistence type="predicted"/>
<sequence length="62" mass="7125">MYPNSKYGGAIEPTISYHSQWWLRLVNTVLEKDNFSTNSNSVNITFYTDDVAGYVNPVEETF</sequence>
<dbReference type="AlphaFoldDB" id="A0A074ZY10"/>
<gene>
    <name evidence="1" type="ORF">T265_04934</name>
</gene>
<accession>A0A074ZY10</accession>